<dbReference type="PATRIC" id="fig|1423727.3.peg.48"/>
<evidence type="ECO:0000256" key="5">
    <source>
        <dbReference type="SAM" id="Phobius"/>
    </source>
</evidence>
<dbReference type="GO" id="GO:0008234">
    <property type="term" value="F:cysteine-type peptidase activity"/>
    <property type="evidence" value="ECO:0007669"/>
    <property type="project" value="UniProtKB-KW"/>
</dbReference>
<dbReference type="NCBIfam" id="TIGR01076">
    <property type="entry name" value="sortase_fam"/>
    <property type="match status" value="1"/>
</dbReference>
<name>A0A0R2AZQ1_9LACO</name>
<keyword evidence="2" id="KW-0378">Hydrolase</keyword>
<proteinExistence type="predicted"/>
<dbReference type="CDD" id="cd06165">
    <property type="entry name" value="Sortase_A"/>
    <property type="match status" value="1"/>
</dbReference>
<keyword evidence="5" id="KW-0812">Transmembrane</keyword>
<dbReference type="InterPro" id="IPR005754">
    <property type="entry name" value="Sortase"/>
</dbReference>
<feature type="active site" description="Acyl-thioester intermediate" evidence="4">
    <location>
        <position position="196"/>
    </location>
</feature>
<reference evidence="6 7" key="1">
    <citation type="journal article" date="2015" name="Genome Announc.">
        <title>Expanding the biotechnology potential of lactobacilli through comparative genomics of 213 strains and associated genera.</title>
        <authorList>
            <person name="Sun Z."/>
            <person name="Harris H.M."/>
            <person name="McCann A."/>
            <person name="Guo C."/>
            <person name="Argimon S."/>
            <person name="Zhang W."/>
            <person name="Yang X."/>
            <person name="Jeffery I.B."/>
            <person name="Cooney J.C."/>
            <person name="Kagawa T.F."/>
            <person name="Liu W."/>
            <person name="Song Y."/>
            <person name="Salvetti E."/>
            <person name="Wrobel A."/>
            <person name="Rasinkangas P."/>
            <person name="Parkhill J."/>
            <person name="Rea M.C."/>
            <person name="O'Sullivan O."/>
            <person name="Ritari J."/>
            <person name="Douillard F.P."/>
            <person name="Paul Ross R."/>
            <person name="Yang R."/>
            <person name="Briner A.E."/>
            <person name="Felis G.E."/>
            <person name="de Vos W.M."/>
            <person name="Barrangou R."/>
            <person name="Klaenhammer T.R."/>
            <person name="Caufield P.W."/>
            <person name="Cui Y."/>
            <person name="Zhang H."/>
            <person name="O'Toole P.W."/>
        </authorList>
    </citation>
    <scope>NUCLEOTIDE SEQUENCE [LARGE SCALE GENOMIC DNA]</scope>
    <source>
        <strain evidence="6 7">DSM 23927</strain>
    </source>
</reference>
<evidence type="ECO:0000256" key="4">
    <source>
        <dbReference type="PIRSR" id="PIRSR605754-1"/>
    </source>
</evidence>
<feature type="transmembrane region" description="Helical" evidence="5">
    <location>
        <begin position="10"/>
        <end position="28"/>
    </location>
</feature>
<keyword evidence="3" id="KW-0788">Thiol protease</keyword>
<evidence type="ECO:0000256" key="2">
    <source>
        <dbReference type="ARBA" id="ARBA00022801"/>
    </source>
</evidence>
<keyword evidence="1" id="KW-0645">Protease</keyword>
<dbReference type="Gene3D" id="2.40.260.10">
    <property type="entry name" value="Sortase"/>
    <property type="match status" value="1"/>
</dbReference>
<keyword evidence="7" id="KW-1185">Reference proteome</keyword>
<feature type="active site" description="Proton donor/acceptor" evidence="4">
    <location>
        <position position="134"/>
    </location>
</feature>
<dbReference type="GO" id="GO:0006508">
    <property type="term" value="P:proteolysis"/>
    <property type="evidence" value="ECO:0007669"/>
    <property type="project" value="UniProtKB-KW"/>
</dbReference>
<dbReference type="Proteomes" id="UP000051672">
    <property type="component" value="Unassembled WGS sequence"/>
</dbReference>
<dbReference type="EMBL" id="AYZQ01000001">
    <property type="protein sequence ID" value="KRM72346.1"/>
    <property type="molecule type" value="Genomic_DNA"/>
</dbReference>
<dbReference type="AlphaFoldDB" id="A0A0R2AZQ1"/>
<dbReference type="Pfam" id="PF04203">
    <property type="entry name" value="Sortase"/>
    <property type="match status" value="1"/>
</dbReference>
<dbReference type="SUPFAM" id="SSF63817">
    <property type="entry name" value="Sortase"/>
    <property type="match status" value="1"/>
</dbReference>
<evidence type="ECO:0000256" key="1">
    <source>
        <dbReference type="ARBA" id="ARBA00022670"/>
    </source>
</evidence>
<accession>A0A0R2AZQ1</accession>
<sequence length="227" mass="24865">MTKTSRTKRWVIRIILMLGVMVGLALVFNEQIKIFVIQQLSSRTVEKLDGSDIQRNTKRKASFDFKAVKALDVGTVAHAAVTNNPNAIGQIAIPDVGMRLPILKGLANDNLAQGAGTMKPTQVMGQGNYALAGHYMTNQGVLFSPLKGVKTGDFVYLTDKTKVYTYQVTLKKVVYEDQVQWIDDVSGKQLLTLVTCASPTEGETDRIIVRATLTKVAKATTKTLSVF</sequence>
<keyword evidence="5" id="KW-0472">Membrane</keyword>
<dbReference type="STRING" id="1423727.FC34_GL000047"/>
<organism evidence="6 7">
    <name type="scientific">Lacticaseibacillus brantae DSM 23927</name>
    <dbReference type="NCBI Taxonomy" id="1423727"/>
    <lineage>
        <taxon>Bacteria</taxon>
        <taxon>Bacillati</taxon>
        <taxon>Bacillota</taxon>
        <taxon>Bacilli</taxon>
        <taxon>Lactobacillales</taxon>
        <taxon>Lactobacillaceae</taxon>
        <taxon>Lacticaseibacillus</taxon>
    </lineage>
</organism>
<gene>
    <name evidence="6" type="ORF">FC34_GL000047</name>
</gene>
<protein>
    <submittedName>
        <fullName evidence="6">Sortase A</fullName>
    </submittedName>
</protein>
<evidence type="ECO:0000256" key="3">
    <source>
        <dbReference type="ARBA" id="ARBA00022807"/>
    </source>
</evidence>
<evidence type="ECO:0000313" key="6">
    <source>
        <dbReference type="EMBL" id="KRM72346.1"/>
    </source>
</evidence>
<comment type="caution">
    <text evidence="6">The sequence shown here is derived from an EMBL/GenBank/DDBJ whole genome shotgun (WGS) entry which is preliminary data.</text>
</comment>
<dbReference type="OrthoDB" id="1648028at2"/>
<dbReference type="InterPro" id="IPR023365">
    <property type="entry name" value="Sortase_dom-sf"/>
</dbReference>
<dbReference type="RefSeq" id="WP_057893378.1">
    <property type="nucleotide sequence ID" value="NZ_AYZQ01000001.1"/>
</dbReference>
<evidence type="ECO:0000313" key="7">
    <source>
        <dbReference type="Proteomes" id="UP000051672"/>
    </source>
</evidence>
<dbReference type="InterPro" id="IPR042007">
    <property type="entry name" value="Sortase_A"/>
</dbReference>
<keyword evidence="5" id="KW-1133">Transmembrane helix</keyword>